<feature type="transmembrane region" description="Helical" evidence="2">
    <location>
        <begin position="189"/>
        <end position="212"/>
    </location>
</feature>
<dbReference type="WBParaSite" id="MBELARI_LOCUS14576">
    <property type="protein sequence ID" value="MBELARI_LOCUS14576"/>
    <property type="gene ID" value="MBELARI_LOCUS14576"/>
</dbReference>
<keyword evidence="2" id="KW-0812">Transmembrane</keyword>
<feature type="transmembrane region" description="Helical" evidence="2">
    <location>
        <begin position="152"/>
        <end position="177"/>
    </location>
</feature>
<feature type="transmembrane region" description="Helical" evidence="2">
    <location>
        <begin position="301"/>
        <end position="325"/>
    </location>
</feature>
<keyword evidence="3" id="KW-0732">Signal</keyword>
<feature type="signal peptide" evidence="3">
    <location>
        <begin position="1"/>
        <end position="21"/>
    </location>
</feature>
<evidence type="ECO:0000256" key="1">
    <source>
        <dbReference type="SAM" id="MobiDB-lite"/>
    </source>
</evidence>
<evidence type="ECO:0000313" key="5">
    <source>
        <dbReference type="WBParaSite" id="MBELARI_LOCUS14576"/>
    </source>
</evidence>
<feature type="transmembrane region" description="Helical" evidence="2">
    <location>
        <begin position="346"/>
        <end position="366"/>
    </location>
</feature>
<name>A0AAF3ELE4_9BILA</name>
<feature type="compositionally biased region" description="Basic and acidic residues" evidence="1">
    <location>
        <begin position="497"/>
        <end position="507"/>
    </location>
</feature>
<keyword evidence="4" id="KW-1185">Reference proteome</keyword>
<sequence length="518" mass="58215">MKLGFRLNSLILFAFVILSDAQTTTTTTTTITTTTTSTATPTTTATFICICDSSATAVAGQTCLISFYGSDPETDYNLSGCECPSGKGDPLFQSCDSGVFVQYCVAIVDNYDNATTTTTTVATTTACEDANSNVPPNLSTFRCTSRVLSKTWYNIFKILFCLCFIYILICVIATIIINCKHKNKGHHRYIHLFQEIGMIFLFMTMMALQFFLYTKSSPCKIVKILVDFFMVWVCAAFMFEAWFANSMINAASKKNGSIPAIINYIGSIVIALLSALIPYLLKQTEYTPSGLHCFAPTTGNTLWAFIIPPWLLITVACFKVQTAFLQCKKYDLKAVDRDQIYWAYRSARALPPFAWLLFGIYTTLMFGLDQQLYWVIILAIFMTFVYGPAIFFVHTYCHENTSKKWHPKFFGFYTPCPEEIRPPSPTPSDDISDSQPLPPDPQNPDQPPRKAKNLNFVILEKKKNQPPAEKPKTPPPQGPFIPDKNHGGAQNFYDWLTDSRDTNKAQEESAMILFKPRP</sequence>
<feature type="transmembrane region" description="Helical" evidence="2">
    <location>
        <begin position="224"/>
        <end position="248"/>
    </location>
</feature>
<dbReference type="Proteomes" id="UP000887575">
    <property type="component" value="Unassembled WGS sequence"/>
</dbReference>
<organism evidence="4 5">
    <name type="scientific">Mesorhabditis belari</name>
    <dbReference type="NCBI Taxonomy" id="2138241"/>
    <lineage>
        <taxon>Eukaryota</taxon>
        <taxon>Metazoa</taxon>
        <taxon>Ecdysozoa</taxon>
        <taxon>Nematoda</taxon>
        <taxon>Chromadorea</taxon>
        <taxon>Rhabditida</taxon>
        <taxon>Rhabditina</taxon>
        <taxon>Rhabditomorpha</taxon>
        <taxon>Rhabditoidea</taxon>
        <taxon>Rhabditidae</taxon>
        <taxon>Mesorhabditinae</taxon>
        <taxon>Mesorhabditis</taxon>
    </lineage>
</organism>
<evidence type="ECO:0000313" key="4">
    <source>
        <dbReference type="Proteomes" id="UP000887575"/>
    </source>
</evidence>
<proteinExistence type="predicted"/>
<evidence type="ECO:0000256" key="3">
    <source>
        <dbReference type="SAM" id="SignalP"/>
    </source>
</evidence>
<keyword evidence="2" id="KW-1133">Transmembrane helix</keyword>
<feature type="chain" id="PRO_5042088426" evidence="3">
    <location>
        <begin position="22"/>
        <end position="518"/>
    </location>
</feature>
<feature type="transmembrane region" description="Helical" evidence="2">
    <location>
        <begin position="260"/>
        <end position="281"/>
    </location>
</feature>
<accession>A0AAF3ELE4</accession>
<evidence type="ECO:0000256" key="2">
    <source>
        <dbReference type="SAM" id="Phobius"/>
    </source>
</evidence>
<protein>
    <submittedName>
        <fullName evidence="5">Uncharacterized protein</fullName>
    </submittedName>
</protein>
<feature type="transmembrane region" description="Helical" evidence="2">
    <location>
        <begin position="372"/>
        <end position="393"/>
    </location>
</feature>
<feature type="region of interest" description="Disordered" evidence="1">
    <location>
        <begin position="421"/>
        <end position="518"/>
    </location>
</feature>
<reference evidence="5" key="1">
    <citation type="submission" date="2024-02" db="UniProtKB">
        <authorList>
            <consortium name="WormBaseParasite"/>
        </authorList>
    </citation>
    <scope>IDENTIFICATION</scope>
</reference>
<keyword evidence="2" id="KW-0472">Membrane</keyword>
<dbReference type="AlphaFoldDB" id="A0AAF3ELE4"/>
<feature type="compositionally biased region" description="Pro residues" evidence="1">
    <location>
        <begin position="436"/>
        <end position="446"/>
    </location>
</feature>